<gene>
    <name evidence="1" type="primary">ORF102199</name>
</gene>
<protein>
    <submittedName>
        <fullName evidence="1">Uncharacterized protein</fullName>
    </submittedName>
</protein>
<dbReference type="EMBL" id="HACG01030068">
    <property type="protein sequence ID" value="CEK76933.1"/>
    <property type="molecule type" value="Transcribed_RNA"/>
</dbReference>
<dbReference type="AlphaFoldDB" id="A0A0B7A861"/>
<accession>A0A0B7A861</accession>
<organism evidence="1">
    <name type="scientific">Arion vulgaris</name>
    <dbReference type="NCBI Taxonomy" id="1028688"/>
    <lineage>
        <taxon>Eukaryota</taxon>
        <taxon>Metazoa</taxon>
        <taxon>Spiralia</taxon>
        <taxon>Lophotrochozoa</taxon>
        <taxon>Mollusca</taxon>
        <taxon>Gastropoda</taxon>
        <taxon>Heterobranchia</taxon>
        <taxon>Euthyneura</taxon>
        <taxon>Panpulmonata</taxon>
        <taxon>Eupulmonata</taxon>
        <taxon>Stylommatophora</taxon>
        <taxon>Helicina</taxon>
        <taxon>Arionoidea</taxon>
        <taxon>Arionidae</taxon>
        <taxon>Arion</taxon>
    </lineage>
</organism>
<evidence type="ECO:0000313" key="1">
    <source>
        <dbReference type="EMBL" id="CEK76933.1"/>
    </source>
</evidence>
<reference evidence="1" key="1">
    <citation type="submission" date="2014-12" db="EMBL/GenBank/DDBJ databases">
        <title>Insight into the proteome of Arion vulgaris.</title>
        <authorList>
            <person name="Aradska J."/>
            <person name="Bulat T."/>
            <person name="Smidak R."/>
            <person name="Sarate P."/>
            <person name="Gangsoo J."/>
            <person name="Sialana F."/>
            <person name="Bilban M."/>
            <person name="Lubec G."/>
        </authorList>
    </citation>
    <scope>NUCLEOTIDE SEQUENCE</scope>
    <source>
        <tissue evidence="1">Skin</tissue>
    </source>
</reference>
<name>A0A0B7A861_9EUPU</name>
<proteinExistence type="predicted"/>
<sequence length="72" mass="7969">MPNCYIAQKTSTTVWTGKLTIQRFEPCIFDVSVTRKRNTGGLNSIFSLSEMCSSSSDVDSASIGHQRTCYLV</sequence>